<dbReference type="Proteomes" id="UP000267464">
    <property type="component" value="Unassembled WGS sequence"/>
</dbReference>
<accession>A0A3N7HYH5</accession>
<dbReference type="AlphaFoldDB" id="A0A3N7HYH5"/>
<feature type="domain" description="AB hydrolase-1" evidence="1">
    <location>
        <begin position="23"/>
        <end position="257"/>
    </location>
</feature>
<dbReference type="EMBL" id="QUSW01000001">
    <property type="protein sequence ID" value="RQP26476.1"/>
    <property type="molecule type" value="Genomic_DNA"/>
</dbReference>
<comment type="caution">
    <text evidence="2">The sequence shown here is derived from an EMBL/GenBank/DDBJ whole genome shotgun (WGS) entry which is preliminary data.</text>
</comment>
<name>A0A3N7HYH5_9BURK</name>
<dbReference type="GO" id="GO:0016787">
    <property type="term" value="F:hydrolase activity"/>
    <property type="evidence" value="ECO:0007669"/>
    <property type="project" value="UniProtKB-KW"/>
</dbReference>
<dbReference type="PANTHER" id="PTHR43433">
    <property type="entry name" value="HYDROLASE, ALPHA/BETA FOLD FAMILY PROTEIN"/>
    <property type="match status" value="1"/>
</dbReference>
<protein>
    <submittedName>
        <fullName evidence="2">Alpha/beta hydrolase</fullName>
    </submittedName>
</protein>
<dbReference type="InterPro" id="IPR000073">
    <property type="entry name" value="AB_hydrolase_1"/>
</dbReference>
<organism evidence="2 3">
    <name type="scientific">Piscinibacter terrae</name>
    <dbReference type="NCBI Taxonomy" id="2496871"/>
    <lineage>
        <taxon>Bacteria</taxon>
        <taxon>Pseudomonadati</taxon>
        <taxon>Pseudomonadota</taxon>
        <taxon>Betaproteobacteria</taxon>
        <taxon>Burkholderiales</taxon>
        <taxon>Sphaerotilaceae</taxon>
        <taxon>Piscinibacter</taxon>
    </lineage>
</organism>
<keyword evidence="3" id="KW-1185">Reference proteome</keyword>
<dbReference type="Pfam" id="PF12697">
    <property type="entry name" value="Abhydrolase_6"/>
    <property type="match status" value="1"/>
</dbReference>
<evidence type="ECO:0000313" key="3">
    <source>
        <dbReference type="Proteomes" id="UP000267464"/>
    </source>
</evidence>
<gene>
    <name evidence="2" type="ORF">DZC73_05570</name>
</gene>
<dbReference type="SUPFAM" id="SSF53474">
    <property type="entry name" value="alpha/beta-Hydrolases"/>
    <property type="match status" value="1"/>
</dbReference>
<reference evidence="2 3" key="1">
    <citation type="submission" date="2018-08" db="EMBL/GenBank/DDBJ databases">
        <authorList>
            <person name="Khan S.A."/>
            <person name="Jeon C.O."/>
            <person name="Chun B.H."/>
            <person name="Jeong S.E."/>
        </authorList>
    </citation>
    <scope>NUCLEOTIDE SEQUENCE [LARGE SCALE GENOMIC DNA]</scope>
    <source>
        <strain evidence="2 3">S-16</strain>
    </source>
</reference>
<evidence type="ECO:0000259" key="1">
    <source>
        <dbReference type="Pfam" id="PF12697"/>
    </source>
</evidence>
<dbReference type="PANTHER" id="PTHR43433:SF5">
    <property type="entry name" value="AB HYDROLASE-1 DOMAIN-CONTAINING PROTEIN"/>
    <property type="match status" value="1"/>
</dbReference>
<reference evidence="2 3" key="2">
    <citation type="submission" date="2018-12" db="EMBL/GenBank/DDBJ databases">
        <title>Rhizobacter gummiphilus sp. nov., a rubber-degrading bacterium isolated from the soil of a botanical garden in Japan.</title>
        <authorList>
            <person name="Shunsuke S.S."/>
        </authorList>
    </citation>
    <scope>NUCLEOTIDE SEQUENCE [LARGE SCALE GENOMIC DNA]</scope>
    <source>
        <strain evidence="2 3">S-16</strain>
    </source>
</reference>
<sequence>MNRISTADGTRLFVRDWGSGQPIVFLSGWTLSSDAWGYQMTPLSERFRCIAIDRRSHGRSDDPGRGYDYDTLADDLAAVLDALDLTGVTLVAHSFGGGEAVRYLTRHGTRRVKRLLLLAPAGLPCRRQLDGNEGVPDEMIGQLVDTIGHDFPGWIEANALPYFMPDTPRAVIDWTARDMTRTSLLATVALTRLQMTTDFRAELARLDVPTLVIHGDADESAPIDLTGRPVAAMVPGAQLVVYEGAPHGLYFTHQRRLNEDIARFAGC</sequence>
<dbReference type="PRINTS" id="PR00111">
    <property type="entry name" value="ABHYDROLASE"/>
</dbReference>
<keyword evidence="2" id="KW-0378">Hydrolase</keyword>
<dbReference type="InterPro" id="IPR050471">
    <property type="entry name" value="AB_hydrolase"/>
</dbReference>
<proteinExistence type="predicted"/>
<evidence type="ECO:0000313" key="2">
    <source>
        <dbReference type="EMBL" id="RQP26476.1"/>
    </source>
</evidence>
<dbReference type="InterPro" id="IPR029058">
    <property type="entry name" value="AB_hydrolase_fold"/>
</dbReference>
<dbReference type="Gene3D" id="3.40.50.1820">
    <property type="entry name" value="alpha/beta hydrolase"/>
    <property type="match status" value="1"/>
</dbReference>
<dbReference type="OrthoDB" id="9779853at2"/>
<dbReference type="RefSeq" id="WP_124539162.1">
    <property type="nucleotide sequence ID" value="NZ_QUSW01000001.1"/>
</dbReference>